<evidence type="ECO:0000256" key="3">
    <source>
        <dbReference type="ARBA" id="ARBA00022692"/>
    </source>
</evidence>
<keyword evidence="5 7" id="KW-0472">Membrane</keyword>
<evidence type="ECO:0000256" key="6">
    <source>
        <dbReference type="ARBA" id="ARBA00023180"/>
    </source>
</evidence>
<evidence type="ECO:0000256" key="2">
    <source>
        <dbReference type="ARBA" id="ARBA00022448"/>
    </source>
</evidence>
<dbReference type="Proteomes" id="UP000030151">
    <property type="component" value="Unassembled WGS sequence"/>
</dbReference>
<keyword evidence="3 7" id="KW-0812">Transmembrane</keyword>
<evidence type="ECO:0000313" key="9">
    <source>
        <dbReference type="Proteomes" id="UP000030151"/>
    </source>
</evidence>
<dbReference type="InterPro" id="IPR036259">
    <property type="entry name" value="MFS_trans_sf"/>
</dbReference>
<dbReference type="OrthoDB" id="10021397at2759"/>
<keyword evidence="2" id="KW-0813">Transport</keyword>
<evidence type="ECO:0000256" key="5">
    <source>
        <dbReference type="ARBA" id="ARBA00023136"/>
    </source>
</evidence>
<proteinExistence type="predicted"/>
<dbReference type="Pfam" id="PF07690">
    <property type="entry name" value="MFS_1"/>
    <property type="match status" value="1"/>
</dbReference>
<evidence type="ECO:0000256" key="1">
    <source>
        <dbReference type="ARBA" id="ARBA00004141"/>
    </source>
</evidence>
<reference evidence="8 9" key="1">
    <citation type="submission" date="2014-02" db="EMBL/GenBank/DDBJ databases">
        <title>The genome sequence of the entomopathogenic fungus Metarhizium robertsii ARSEF 2575.</title>
        <authorList>
            <person name="Giuliano Garisto Donzelli B."/>
            <person name="Roe B.A."/>
            <person name="Macmil S.L."/>
            <person name="Krasnoff S.B."/>
            <person name="Gibson D.M."/>
        </authorList>
    </citation>
    <scope>NUCLEOTIDE SEQUENCE [LARGE SCALE GENOMIC DNA]</scope>
    <source>
        <strain evidence="8 9">ARSEF 2575</strain>
    </source>
</reference>
<dbReference type="Gene3D" id="1.20.1250.20">
    <property type="entry name" value="MFS general substrate transporter like domains"/>
    <property type="match status" value="1"/>
</dbReference>
<feature type="transmembrane region" description="Helical" evidence="7">
    <location>
        <begin position="44"/>
        <end position="66"/>
    </location>
</feature>
<dbReference type="AlphaFoldDB" id="A0A0A1V6R9"/>
<keyword evidence="6" id="KW-0325">Glycoprotein</keyword>
<evidence type="ECO:0000313" key="8">
    <source>
        <dbReference type="EMBL" id="EXV05273.1"/>
    </source>
</evidence>
<comment type="caution">
    <text evidence="8">The sequence shown here is derived from an EMBL/GenBank/DDBJ whole genome shotgun (WGS) entry which is preliminary data.</text>
</comment>
<dbReference type="EMBL" id="JELW01000002">
    <property type="protein sequence ID" value="EXV05273.1"/>
    <property type="molecule type" value="Genomic_DNA"/>
</dbReference>
<gene>
    <name evidence="8" type="ORF">X797_002961</name>
</gene>
<name>A0A0A1V6R9_9HYPO</name>
<organism evidence="8 9">
    <name type="scientific">Metarhizium robertsii</name>
    <dbReference type="NCBI Taxonomy" id="568076"/>
    <lineage>
        <taxon>Eukaryota</taxon>
        <taxon>Fungi</taxon>
        <taxon>Dikarya</taxon>
        <taxon>Ascomycota</taxon>
        <taxon>Pezizomycotina</taxon>
        <taxon>Sordariomycetes</taxon>
        <taxon>Hypocreomycetidae</taxon>
        <taxon>Hypocreales</taxon>
        <taxon>Clavicipitaceae</taxon>
        <taxon>Metarhizium</taxon>
    </lineage>
</organism>
<dbReference type="GO" id="GO:0022857">
    <property type="term" value="F:transmembrane transporter activity"/>
    <property type="evidence" value="ECO:0007669"/>
    <property type="project" value="InterPro"/>
</dbReference>
<accession>A0A0A1V6R9</accession>
<sequence>MYLVLSGAARAPRSPGNWTTSGGITLLVELVVCDMASPRDRGKYLGIVLSTTALGTIVGPVVGGALVQRYWRWCFYINLLICILALPVMVLSLRIKPLRVPWTVVFTQVDWAGNVMVVGATTLSRRPHVWRNNVRVVFVSDHDSHCLYFLAVRGASLGQTEVDFLPCMFLLIPGSAVVGIILSKTGRYCPLHAVGFVLSTLGPGLNVLLDKDTHAGVWAMLQIADAVGGSFLLPTLLPAVLASLPEKDVASTTGMYSFLPSFGYVWDITIPSITFQNRFDAVSYQISDPAVRCALGGGRASELSTGAFVQALLQPVKSQILDAYLETLKAVWHGAMAFGATALIAVAVEKHVPLRTELGSKY</sequence>
<dbReference type="PANTHER" id="PTHR23501:SF187">
    <property type="entry name" value="MAJOR FACILITATOR SUPERFAMILY (MFS) PROFILE DOMAIN-CONTAINING PROTEIN"/>
    <property type="match status" value="1"/>
</dbReference>
<protein>
    <submittedName>
        <fullName evidence="8">MFS transporter</fullName>
    </submittedName>
</protein>
<feature type="transmembrane region" description="Helical" evidence="7">
    <location>
        <begin position="73"/>
        <end position="95"/>
    </location>
</feature>
<dbReference type="HOGENOM" id="CLU_000960_22_0_1"/>
<dbReference type="SUPFAM" id="SSF103473">
    <property type="entry name" value="MFS general substrate transporter"/>
    <property type="match status" value="1"/>
</dbReference>
<evidence type="ECO:0000256" key="4">
    <source>
        <dbReference type="ARBA" id="ARBA00022989"/>
    </source>
</evidence>
<evidence type="ECO:0000256" key="7">
    <source>
        <dbReference type="SAM" id="Phobius"/>
    </source>
</evidence>
<dbReference type="GO" id="GO:0005886">
    <property type="term" value="C:plasma membrane"/>
    <property type="evidence" value="ECO:0007669"/>
    <property type="project" value="TreeGrafter"/>
</dbReference>
<keyword evidence="4 7" id="KW-1133">Transmembrane helix</keyword>
<dbReference type="PANTHER" id="PTHR23501">
    <property type="entry name" value="MAJOR FACILITATOR SUPERFAMILY"/>
    <property type="match status" value="1"/>
</dbReference>
<dbReference type="InterPro" id="IPR011701">
    <property type="entry name" value="MFS"/>
</dbReference>
<comment type="subcellular location">
    <subcellularLocation>
        <location evidence="1">Membrane</location>
        <topology evidence="1">Multi-pass membrane protein</topology>
    </subcellularLocation>
</comment>